<dbReference type="PANTHER" id="PTHR33371">
    <property type="entry name" value="INTERMEMBRANE PHOSPHOLIPID TRANSPORT SYSTEM BINDING PROTEIN MLAD-RELATED"/>
    <property type="match status" value="1"/>
</dbReference>
<reference evidence="3 4" key="1">
    <citation type="journal article" date="2010" name="Stand. Genomic Sci.">
        <title>Complete genome sequence of Segniliparus rotundus type strain (CDC 1076).</title>
        <authorList>
            <person name="Sikorski J."/>
            <person name="Lapidus A."/>
            <person name="Copeland A."/>
            <person name="Misra M."/>
            <person name="Glavina Del Rio T."/>
            <person name="Nolan M."/>
            <person name="Lucas S."/>
            <person name="Chen F."/>
            <person name="Tice H."/>
            <person name="Cheng J.F."/>
            <person name="Jando M."/>
            <person name="Schneider S."/>
            <person name="Bruce D."/>
            <person name="Goodwin L."/>
            <person name="Pitluck S."/>
            <person name="Liolios K."/>
            <person name="Mikhailova N."/>
            <person name="Pati A."/>
            <person name="Ivanova N."/>
            <person name="Mavromatis K."/>
            <person name="Chen A."/>
            <person name="Palaniappan K."/>
            <person name="Chertkov O."/>
            <person name="Land M."/>
            <person name="Hauser L."/>
            <person name="Chang Y.J."/>
            <person name="Jeffries C.D."/>
            <person name="Brettin T."/>
            <person name="Detter J.C."/>
            <person name="Han C."/>
            <person name="Rohde M."/>
            <person name="Goker M."/>
            <person name="Bristow J."/>
            <person name="Eisen J.A."/>
            <person name="Markowitz V."/>
            <person name="Hugenholtz P."/>
            <person name="Kyrpides N.C."/>
            <person name="Klenk H.P."/>
        </authorList>
    </citation>
    <scope>NUCLEOTIDE SEQUENCE [LARGE SCALE GENOMIC DNA]</scope>
    <source>
        <strain evidence="4">ATCC BAA-972 / CDC 1076 / CIP 108378 / DSM 44985 / JCM 13578</strain>
    </source>
</reference>
<dbReference type="GO" id="GO:0051701">
    <property type="term" value="P:biological process involved in interaction with host"/>
    <property type="evidence" value="ECO:0007669"/>
    <property type="project" value="TreeGrafter"/>
</dbReference>
<dbReference type="AlphaFoldDB" id="D6Z974"/>
<accession>D6Z974</accession>
<dbReference type="RefSeq" id="WP_013138956.1">
    <property type="nucleotide sequence ID" value="NC_014168.1"/>
</dbReference>
<evidence type="ECO:0000259" key="1">
    <source>
        <dbReference type="Pfam" id="PF02470"/>
    </source>
</evidence>
<feature type="domain" description="Mce/MlaD" evidence="1">
    <location>
        <begin position="37"/>
        <end position="121"/>
    </location>
</feature>
<dbReference type="Pfam" id="PF11887">
    <property type="entry name" value="Mce4_CUP1"/>
    <property type="match status" value="1"/>
</dbReference>
<dbReference type="EMBL" id="CP001958">
    <property type="protein sequence ID" value="ADG98504.1"/>
    <property type="molecule type" value="Genomic_DNA"/>
</dbReference>
<proteinExistence type="predicted"/>
<dbReference type="InterPro" id="IPR024516">
    <property type="entry name" value="Mce_C"/>
</dbReference>
<dbReference type="GO" id="GO:0005576">
    <property type="term" value="C:extracellular region"/>
    <property type="evidence" value="ECO:0007669"/>
    <property type="project" value="TreeGrafter"/>
</dbReference>
<protein>
    <submittedName>
        <fullName evidence="3">Mammalian cell entry related domain protein</fullName>
    </submittedName>
</protein>
<organism evidence="3 4">
    <name type="scientific">Segniliparus rotundus (strain ATCC BAA-972 / CDC 1076 / CIP 108378 / DSM 44985 / JCM 13578)</name>
    <dbReference type="NCBI Taxonomy" id="640132"/>
    <lineage>
        <taxon>Bacteria</taxon>
        <taxon>Bacillati</taxon>
        <taxon>Actinomycetota</taxon>
        <taxon>Actinomycetes</taxon>
        <taxon>Mycobacteriales</taxon>
        <taxon>Segniliparaceae</taxon>
        <taxon>Segniliparus</taxon>
    </lineage>
</organism>
<evidence type="ECO:0000313" key="4">
    <source>
        <dbReference type="Proteomes" id="UP000002247"/>
    </source>
</evidence>
<dbReference type="Proteomes" id="UP000002247">
    <property type="component" value="Chromosome"/>
</dbReference>
<evidence type="ECO:0000259" key="2">
    <source>
        <dbReference type="Pfam" id="PF11887"/>
    </source>
</evidence>
<dbReference type="PANTHER" id="PTHR33371:SF17">
    <property type="entry name" value="MCE-FAMILY PROTEIN MCE1B"/>
    <property type="match status" value="1"/>
</dbReference>
<dbReference type="OrthoDB" id="338143at2"/>
<dbReference type="eggNOG" id="COG1463">
    <property type="taxonomic scope" value="Bacteria"/>
</dbReference>
<feature type="domain" description="Mammalian cell entry C-terminal" evidence="2">
    <location>
        <begin position="126"/>
        <end position="265"/>
    </location>
</feature>
<dbReference type="KEGG" id="srt:Srot_2048"/>
<dbReference type="InterPro" id="IPR003399">
    <property type="entry name" value="Mce/MlaD"/>
</dbReference>
<evidence type="ECO:0000313" key="3">
    <source>
        <dbReference type="EMBL" id="ADG98504.1"/>
    </source>
</evidence>
<dbReference type="Pfam" id="PF02470">
    <property type="entry name" value="MlaD"/>
    <property type="match status" value="1"/>
</dbReference>
<sequence length="363" mass="40015">MKAGSALLKFLAFALIVFVCSSVMFRILTSPVKGATDRFTAVFNDVSGLWAGGDVRMSGVLVGKVERVEPVVDGADPDNPDLAHAHVVFTLERKYPVYRDSRFAVRYQNLLGIRYLEIIPPEGPGNQRLKDGSVIRLNQTISAFDISTLFNGLKPIFDEVDPENLNKFNENLLLLMQGDTTNLGEVLSEIKTLSLFAQSRDELFRALFDQVSKINEVLPGKSRMILDLLQQFSGLFGAFADQNDVIMKTVDMTLRAEHTLIPLLSELETAYDELYGPVDAFLFRVLPQLGPIANMFAIAPELIPAPYESAQVGTDHQPRLAGLLVHGYQEKTHEDNAPEVCKPKAIVSPLGSTVFSGNVEDCA</sequence>
<dbReference type="STRING" id="640132.Srot_2048"/>
<dbReference type="InterPro" id="IPR052336">
    <property type="entry name" value="MlaD_Phospholipid_Transporter"/>
</dbReference>
<gene>
    <name evidence="3" type="ordered locus">Srot_2048</name>
</gene>
<dbReference type="HOGENOM" id="CLU_026704_1_1_11"/>
<name>D6Z974_SEGRD</name>
<keyword evidence="4" id="KW-1185">Reference proteome</keyword>